<dbReference type="InterPro" id="IPR050111">
    <property type="entry name" value="C-type_lectin/snaclec_domain"/>
</dbReference>
<dbReference type="Proteomes" id="UP000005207">
    <property type="component" value="Linkage group LG3"/>
</dbReference>
<dbReference type="InterPro" id="IPR016187">
    <property type="entry name" value="CTDL_fold"/>
</dbReference>
<dbReference type="CDD" id="cd00037">
    <property type="entry name" value="CLECT"/>
    <property type="match status" value="1"/>
</dbReference>
<dbReference type="InParanoid" id="A0A669BDQ9"/>
<dbReference type="Ensembl" id="ENSONIT00000041994.1">
    <property type="protein sequence ID" value="ENSONIP00000032594.1"/>
    <property type="gene ID" value="ENSONIG00000041306.1"/>
</dbReference>
<reference evidence="3" key="3">
    <citation type="submission" date="2025-09" db="UniProtKB">
        <authorList>
            <consortium name="Ensembl"/>
        </authorList>
    </citation>
    <scope>IDENTIFICATION</scope>
</reference>
<evidence type="ECO:0000313" key="4">
    <source>
        <dbReference type="Proteomes" id="UP000005207"/>
    </source>
</evidence>
<feature type="domain" description="C-type lectin" evidence="2">
    <location>
        <begin position="151"/>
        <end position="223"/>
    </location>
</feature>
<dbReference type="InterPro" id="IPR016186">
    <property type="entry name" value="C-type_lectin-like/link_sf"/>
</dbReference>
<protein>
    <recommendedName>
        <fullName evidence="2">C-type lectin domain-containing protein</fullName>
    </recommendedName>
</protein>
<proteinExistence type="predicted"/>
<evidence type="ECO:0000256" key="1">
    <source>
        <dbReference type="SAM" id="Phobius"/>
    </source>
</evidence>
<keyword evidence="1" id="KW-0472">Membrane</keyword>
<keyword evidence="1" id="KW-0812">Transmembrane</keyword>
<name>A0A669BDQ9_ORENI</name>
<evidence type="ECO:0000259" key="2">
    <source>
        <dbReference type="PROSITE" id="PS50041"/>
    </source>
</evidence>
<dbReference type="Pfam" id="PF00059">
    <property type="entry name" value="Lectin_C"/>
    <property type="match status" value="1"/>
</dbReference>
<dbReference type="SUPFAM" id="SSF56436">
    <property type="entry name" value="C-type lectin-like"/>
    <property type="match status" value="1"/>
</dbReference>
<reference evidence="3" key="2">
    <citation type="submission" date="2025-08" db="UniProtKB">
        <authorList>
            <consortium name="Ensembl"/>
        </authorList>
    </citation>
    <scope>IDENTIFICATION</scope>
</reference>
<dbReference type="PANTHER" id="PTHR22803">
    <property type="entry name" value="MANNOSE, PHOSPHOLIPASE, LECTIN RECEPTOR RELATED"/>
    <property type="match status" value="1"/>
</dbReference>
<feature type="transmembrane region" description="Helical" evidence="1">
    <location>
        <begin position="106"/>
        <end position="124"/>
    </location>
</feature>
<dbReference type="Gene3D" id="3.10.100.10">
    <property type="entry name" value="Mannose-Binding Protein A, subunit A"/>
    <property type="match status" value="1"/>
</dbReference>
<dbReference type="GeneTree" id="ENSGT01120000272297"/>
<dbReference type="AlphaFoldDB" id="A0A669BDQ9"/>
<evidence type="ECO:0000313" key="3">
    <source>
        <dbReference type="Ensembl" id="ENSONIP00000032594.1"/>
    </source>
</evidence>
<accession>A0A669BDQ9</accession>
<keyword evidence="4" id="KW-1185">Reference proteome</keyword>
<keyword evidence="1" id="KW-1133">Transmembrane helix</keyword>
<organism evidence="3 4">
    <name type="scientific">Oreochromis niloticus</name>
    <name type="common">Nile tilapia</name>
    <name type="synonym">Tilapia nilotica</name>
    <dbReference type="NCBI Taxonomy" id="8128"/>
    <lineage>
        <taxon>Eukaryota</taxon>
        <taxon>Metazoa</taxon>
        <taxon>Chordata</taxon>
        <taxon>Craniata</taxon>
        <taxon>Vertebrata</taxon>
        <taxon>Euteleostomi</taxon>
        <taxon>Actinopterygii</taxon>
        <taxon>Neopterygii</taxon>
        <taxon>Teleostei</taxon>
        <taxon>Neoteleostei</taxon>
        <taxon>Acanthomorphata</taxon>
        <taxon>Ovalentaria</taxon>
        <taxon>Cichlomorphae</taxon>
        <taxon>Cichliformes</taxon>
        <taxon>Cichlidae</taxon>
        <taxon>African cichlids</taxon>
        <taxon>Pseudocrenilabrinae</taxon>
        <taxon>Oreochromini</taxon>
        <taxon>Oreochromis</taxon>
    </lineage>
</organism>
<dbReference type="InterPro" id="IPR001304">
    <property type="entry name" value="C-type_lectin-like"/>
</dbReference>
<reference evidence="4" key="1">
    <citation type="submission" date="2012-01" db="EMBL/GenBank/DDBJ databases">
        <title>The Genome Sequence of Oreochromis niloticus (Nile Tilapia).</title>
        <authorList>
            <consortium name="Broad Institute Genome Assembly Team"/>
            <consortium name="Broad Institute Sequencing Platform"/>
            <person name="Di Palma F."/>
            <person name="Johnson J."/>
            <person name="Lander E.S."/>
            <person name="Lindblad-Toh K."/>
        </authorList>
    </citation>
    <scope>NUCLEOTIDE SEQUENCE [LARGE SCALE GENOMIC DNA]</scope>
</reference>
<dbReference type="PROSITE" id="PS50041">
    <property type="entry name" value="C_TYPE_LECTIN_2"/>
    <property type="match status" value="1"/>
</dbReference>
<sequence length="223" mass="25445">MDRKQTVMRMTLLTERKSCLVTIPSVIKVASLLESVFMALSVDIDDVNAGHSLKPRHSERNCVPLLPGPQQFPLCVWNLERPFHLFGELLLSFLPGFRDTNIAMKLLTLCALFCAMMAVTTAGGESHLFNWCIYCPDGWNQPRCPYGWTQVGSRCFIYNQNPMSWDSAKRHCWELGANLASVHTYWEHQRIIQLFGNWPAWIGGSKGPKGNWWWNDGTSFSFS</sequence>